<dbReference type="AlphaFoldDB" id="A0A6D2I6F3"/>
<comment type="caution">
    <text evidence="2">The sequence shown here is derived from an EMBL/GenBank/DDBJ whole genome shotgun (WGS) entry which is preliminary data.</text>
</comment>
<dbReference type="EMBL" id="CACVBM020000832">
    <property type="protein sequence ID" value="CAA7023877.1"/>
    <property type="molecule type" value="Genomic_DNA"/>
</dbReference>
<dbReference type="PANTHER" id="PTHR33116:SF86">
    <property type="entry name" value="REVERSE TRANSCRIPTASE DOMAIN-CONTAINING PROTEIN"/>
    <property type="match status" value="1"/>
</dbReference>
<reference evidence="2" key="1">
    <citation type="submission" date="2020-01" db="EMBL/GenBank/DDBJ databases">
        <authorList>
            <person name="Mishra B."/>
        </authorList>
    </citation>
    <scope>NUCLEOTIDE SEQUENCE [LARGE SCALE GENOMIC DNA]</scope>
</reference>
<dbReference type="OrthoDB" id="1932527at2759"/>
<evidence type="ECO:0000313" key="3">
    <source>
        <dbReference type="Proteomes" id="UP000467841"/>
    </source>
</evidence>
<dbReference type="PANTHER" id="PTHR33116">
    <property type="entry name" value="REVERSE TRANSCRIPTASE ZINC-BINDING DOMAIN-CONTAINING PROTEIN-RELATED-RELATED"/>
    <property type="match status" value="1"/>
</dbReference>
<name>A0A6D2I6F3_9BRAS</name>
<dbReference type="Proteomes" id="UP000467841">
    <property type="component" value="Unassembled WGS sequence"/>
</dbReference>
<feature type="region of interest" description="Disordered" evidence="1">
    <location>
        <begin position="171"/>
        <end position="190"/>
    </location>
</feature>
<organism evidence="2 3">
    <name type="scientific">Microthlaspi erraticum</name>
    <dbReference type="NCBI Taxonomy" id="1685480"/>
    <lineage>
        <taxon>Eukaryota</taxon>
        <taxon>Viridiplantae</taxon>
        <taxon>Streptophyta</taxon>
        <taxon>Embryophyta</taxon>
        <taxon>Tracheophyta</taxon>
        <taxon>Spermatophyta</taxon>
        <taxon>Magnoliopsida</taxon>
        <taxon>eudicotyledons</taxon>
        <taxon>Gunneridae</taxon>
        <taxon>Pentapetalae</taxon>
        <taxon>rosids</taxon>
        <taxon>malvids</taxon>
        <taxon>Brassicales</taxon>
        <taxon>Brassicaceae</taxon>
        <taxon>Coluteocarpeae</taxon>
        <taxon>Microthlaspi</taxon>
    </lineage>
</organism>
<keyword evidence="3" id="KW-1185">Reference proteome</keyword>
<evidence type="ECO:0000256" key="1">
    <source>
        <dbReference type="SAM" id="MobiDB-lite"/>
    </source>
</evidence>
<accession>A0A6D2I6F3</accession>
<gene>
    <name evidence="2" type="ORF">MERR_LOCUS11112</name>
</gene>
<sequence length="242" mass="26740">MGINQEGGQGKYLGLPEAFGRKKKDLFSAVVDRIRQRAILWSSKMLSGTGKVVLLKSVLSSMLTYSMSCFKLPHGINSHSGKREGGLGLRDIQGFSDALLSKLSWRILSNPDCLLARLLKGKYFPELEFLEYEMNDGGSHGWKGIMIGRDPLKGKLGKVIGNGKSTSVWDDPWLSTKEPKRPMGPTPEHTKDMKEVWRQALFRNQIMSGGLTNIKAGISALNEAISLPPTRIRAGTLAPWIM</sequence>
<proteinExistence type="predicted"/>
<protein>
    <submittedName>
        <fullName evidence="2">Uncharacterized protein</fullName>
    </submittedName>
</protein>
<evidence type="ECO:0000313" key="2">
    <source>
        <dbReference type="EMBL" id="CAA7023877.1"/>
    </source>
</evidence>